<evidence type="ECO:0000313" key="1">
    <source>
        <dbReference type="EMBL" id="KGN62886.1"/>
    </source>
</evidence>
<evidence type="ECO:0008006" key="3">
    <source>
        <dbReference type="Google" id="ProtNLM"/>
    </source>
</evidence>
<dbReference type="OMA" id="ASWRIAM"/>
<sequence length="302" mass="34657">MNLRLPSFCFSTISYYHFLNSLSQSSLRSLADFRLPFASLRRPIDCRRTIKFHSKVKEFQRMVVLTTKLLGQGTGSFPLLTAHKFSSPRKKFETTKLSKATNSETNTKKANLSVKKREKIRLPSYSGQGRTYHIKEFLNHPSGIEAMLNKNALKSFQLLDANTYRCTLPKLQLLNFEAAPTLDLRVIPTDEDFTVEMLSCKFEGSELVERQNEHFSALMINHLTWDTIDSNSYLEVDVKLNLSLEIYTLPFTLMPTAAVENPGNLMLQALLDNLVPLLLRQLMQDYEKWISQQLDHSQLSIS</sequence>
<keyword evidence="2" id="KW-1185">Reference proteome</keyword>
<dbReference type="EMBL" id="CM002923">
    <property type="protein sequence ID" value="KGN62886.1"/>
    <property type="molecule type" value="Genomic_DNA"/>
</dbReference>
<dbReference type="InterPro" id="IPR018971">
    <property type="entry name" value="DUF1997"/>
</dbReference>
<dbReference type="Proteomes" id="UP000029981">
    <property type="component" value="Chromosome 2"/>
</dbReference>
<reference evidence="1 2" key="2">
    <citation type="journal article" date="2009" name="PLoS ONE">
        <title>An integrated genetic and cytogenetic map of the cucumber genome.</title>
        <authorList>
            <person name="Ren Y."/>
            <person name="Zhang Z."/>
            <person name="Liu J."/>
            <person name="Staub J.E."/>
            <person name="Han Y."/>
            <person name="Cheng Z."/>
            <person name="Li X."/>
            <person name="Lu J."/>
            <person name="Miao H."/>
            <person name="Kang H."/>
            <person name="Xie B."/>
            <person name="Gu X."/>
            <person name="Wang X."/>
            <person name="Du Y."/>
            <person name="Jin W."/>
            <person name="Huang S."/>
        </authorList>
    </citation>
    <scope>NUCLEOTIDE SEQUENCE [LARGE SCALE GENOMIC DNA]</scope>
    <source>
        <strain evidence="2">cv. 9930</strain>
    </source>
</reference>
<evidence type="ECO:0000313" key="2">
    <source>
        <dbReference type="Proteomes" id="UP000029981"/>
    </source>
</evidence>
<dbReference type="Gramene" id="KGN62886">
    <property type="protein sequence ID" value="KGN62886"/>
    <property type="gene ID" value="Csa_2G379170"/>
</dbReference>
<dbReference type="PANTHER" id="PTHR34131:SF2">
    <property type="entry name" value="FAMILY PROTEIN, PUTATIVE (DUF1997)-RELATED"/>
    <property type="match status" value="1"/>
</dbReference>
<reference evidence="1 2" key="1">
    <citation type="journal article" date="2009" name="Nat. Genet.">
        <title>The genome of the cucumber, Cucumis sativus L.</title>
        <authorList>
            <person name="Huang S."/>
            <person name="Li R."/>
            <person name="Zhang Z."/>
            <person name="Li L."/>
            <person name="Gu X."/>
            <person name="Fan W."/>
            <person name="Lucas W.J."/>
            <person name="Wang X."/>
            <person name="Xie B."/>
            <person name="Ni P."/>
            <person name="Ren Y."/>
            <person name="Zhu H."/>
            <person name="Li J."/>
            <person name="Lin K."/>
            <person name="Jin W."/>
            <person name="Fei Z."/>
            <person name="Li G."/>
            <person name="Staub J."/>
            <person name="Kilian A."/>
            <person name="van der Vossen E.A."/>
            <person name="Wu Y."/>
            <person name="Guo J."/>
            <person name="He J."/>
            <person name="Jia Z."/>
            <person name="Ren Y."/>
            <person name="Tian G."/>
            <person name="Lu Y."/>
            <person name="Ruan J."/>
            <person name="Qian W."/>
            <person name="Wang M."/>
            <person name="Huang Q."/>
            <person name="Li B."/>
            <person name="Xuan Z."/>
            <person name="Cao J."/>
            <person name="Asan"/>
            <person name="Wu Z."/>
            <person name="Zhang J."/>
            <person name="Cai Q."/>
            <person name="Bai Y."/>
            <person name="Zhao B."/>
            <person name="Han Y."/>
            <person name="Li Y."/>
            <person name="Li X."/>
            <person name="Wang S."/>
            <person name="Shi Q."/>
            <person name="Liu S."/>
            <person name="Cho W.K."/>
            <person name="Kim J.Y."/>
            <person name="Xu Y."/>
            <person name="Heller-Uszynska K."/>
            <person name="Miao H."/>
            <person name="Cheng Z."/>
            <person name="Zhang S."/>
            <person name="Wu J."/>
            <person name="Yang Y."/>
            <person name="Kang H."/>
            <person name="Li M."/>
            <person name="Liang H."/>
            <person name="Ren X."/>
            <person name="Shi Z."/>
            <person name="Wen M."/>
            <person name="Jian M."/>
            <person name="Yang H."/>
            <person name="Zhang G."/>
            <person name="Yang Z."/>
            <person name="Chen R."/>
            <person name="Liu S."/>
            <person name="Li J."/>
            <person name="Ma L."/>
            <person name="Liu H."/>
            <person name="Zhou Y."/>
            <person name="Zhao J."/>
            <person name="Fang X."/>
            <person name="Li G."/>
            <person name="Fang L."/>
            <person name="Li Y."/>
            <person name="Liu D."/>
            <person name="Zheng H."/>
            <person name="Zhang Y."/>
            <person name="Qin N."/>
            <person name="Li Z."/>
            <person name="Yang G."/>
            <person name="Yang S."/>
            <person name="Bolund L."/>
            <person name="Kristiansen K."/>
            <person name="Zheng H."/>
            <person name="Li S."/>
            <person name="Zhang X."/>
            <person name="Yang H."/>
            <person name="Wang J."/>
            <person name="Sun R."/>
            <person name="Zhang B."/>
            <person name="Jiang S."/>
            <person name="Wang J."/>
            <person name="Du Y."/>
            <person name="Li S."/>
        </authorList>
    </citation>
    <scope>NUCLEOTIDE SEQUENCE [LARGE SCALE GENOMIC DNA]</scope>
    <source>
        <strain evidence="2">cv. 9930</strain>
    </source>
</reference>
<dbReference type="PANTHER" id="PTHR34131">
    <property type="entry name" value="(RAP ANNOTATION RELEASE2) GALACTOSE-BINDING LIKE DOMAIN CONTAINING PROTEIN"/>
    <property type="match status" value="1"/>
</dbReference>
<reference evidence="1 2" key="3">
    <citation type="journal article" date="2010" name="BMC Genomics">
        <title>Transcriptome sequencing and comparative analysis of cucumber flowers with different sex types.</title>
        <authorList>
            <person name="Guo S."/>
            <person name="Zheng Y."/>
            <person name="Joung J.G."/>
            <person name="Liu S."/>
            <person name="Zhang Z."/>
            <person name="Crasta O.R."/>
            <person name="Sobral B.W."/>
            <person name="Xu Y."/>
            <person name="Huang S."/>
            <person name="Fei Z."/>
        </authorList>
    </citation>
    <scope>NUCLEOTIDE SEQUENCE [LARGE SCALE GENOMIC DNA]</scope>
    <source>
        <strain evidence="2">cv. 9930</strain>
    </source>
</reference>
<gene>
    <name evidence="1" type="ORF">Csa_2G379170</name>
</gene>
<name>A0A0A0LSA8_CUCSA</name>
<dbReference type="Pfam" id="PF09366">
    <property type="entry name" value="DUF1997"/>
    <property type="match status" value="1"/>
</dbReference>
<proteinExistence type="predicted"/>
<reference evidence="1 2" key="4">
    <citation type="journal article" date="2011" name="BMC Genomics">
        <title>RNA-Seq improves annotation of protein-coding genes in the cucumber genome.</title>
        <authorList>
            <person name="Li Z."/>
            <person name="Zhang Z."/>
            <person name="Yan P."/>
            <person name="Huang S."/>
            <person name="Fei Z."/>
            <person name="Lin K."/>
        </authorList>
    </citation>
    <scope>NUCLEOTIDE SEQUENCE [LARGE SCALE GENOMIC DNA]</scope>
    <source>
        <strain evidence="2">cv. 9930</strain>
    </source>
</reference>
<accession>A0A0A0LSA8</accession>
<protein>
    <recommendedName>
        <fullName evidence="3">DUF1997 family protein</fullName>
    </recommendedName>
</protein>
<dbReference type="AlphaFoldDB" id="A0A0A0LSA8"/>
<dbReference type="eggNOG" id="ENOG502QWAV">
    <property type="taxonomic scope" value="Eukaryota"/>
</dbReference>
<organism evidence="1 2">
    <name type="scientific">Cucumis sativus</name>
    <name type="common">Cucumber</name>
    <dbReference type="NCBI Taxonomy" id="3659"/>
    <lineage>
        <taxon>Eukaryota</taxon>
        <taxon>Viridiplantae</taxon>
        <taxon>Streptophyta</taxon>
        <taxon>Embryophyta</taxon>
        <taxon>Tracheophyta</taxon>
        <taxon>Spermatophyta</taxon>
        <taxon>Magnoliopsida</taxon>
        <taxon>eudicotyledons</taxon>
        <taxon>Gunneridae</taxon>
        <taxon>Pentapetalae</taxon>
        <taxon>rosids</taxon>
        <taxon>fabids</taxon>
        <taxon>Cucurbitales</taxon>
        <taxon>Cucurbitaceae</taxon>
        <taxon>Benincaseae</taxon>
        <taxon>Cucumis</taxon>
    </lineage>
</organism>